<feature type="compositionally biased region" description="Polar residues" evidence="1">
    <location>
        <begin position="1084"/>
        <end position="1094"/>
    </location>
</feature>
<feature type="compositionally biased region" description="Polar residues" evidence="1">
    <location>
        <begin position="1110"/>
        <end position="1125"/>
    </location>
</feature>
<feature type="compositionally biased region" description="Polar residues" evidence="1">
    <location>
        <begin position="978"/>
        <end position="995"/>
    </location>
</feature>
<organism evidence="3 4">
    <name type="scientific">Lentinula boryana</name>
    <dbReference type="NCBI Taxonomy" id="40481"/>
    <lineage>
        <taxon>Eukaryota</taxon>
        <taxon>Fungi</taxon>
        <taxon>Dikarya</taxon>
        <taxon>Basidiomycota</taxon>
        <taxon>Agaricomycotina</taxon>
        <taxon>Agaricomycetes</taxon>
        <taxon>Agaricomycetidae</taxon>
        <taxon>Agaricales</taxon>
        <taxon>Marasmiineae</taxon>
        <taxon>Omphalotaceae</taxon>
        <taxon>Lentinula</taxon>
    </lineage>
</organism>
<dbReference type="EMBL" id="MU790787">
    <property type="protein sequence ID" value="KAJ3993166.1"/>
    <property type="molecule type" value="Genomic_DNA"/>
</dbReference>
<feature type="compositionally biased region" description="Basic and acidic residues" evidence="1">
    <location>
        <begin position="106"/>
        <end position="121"/>
    </location>
</feature>
<proteinExistence type="predicted"/>
<feature type="compositionally biased region" description="Acidic residues" evidence="1">
    <location>
        <begin position="807"/>
        <end position="817"/>
    </location>
</feature>
<comment type="caution">
    <text evidence="3">The sequence shown here is derived from an EMBL/GenBank/DDBJ whole genome shotgun (WGS) entry which is preliminary data.</text>
</comment>
<reference evidence="3" key="1">
    <citation type="submission" date="2022-08" db="EMBL/GenBank/DDBJ databases">
        <authorList>
            <consortium name="DOE Joint Genome Institute"/>
            <person name="Min B."/>
            <person name="Riley R."/>
            <person name="Sierra-Patev S."/>
            <person name="Naranjo-Ortiz M."/>
            <person name="Looney B."/>
            <person name="Konkel Z."/>
            <person name="Slot J.C."/>
            <person name="Sakamoto Y."/>
            <person name="Steenwyk J.L."/>
            <person name="Rokas A."/>
            <person name="Carro J."/>
            <person name="Camarero S."/>
            <person name="Ferreira P."/>
            <person name="Molpeceres G."/>
            <person name="Ruiz-Duenas F.J."/>
            <person name="Serrano A."/>
            <person name="Henrissat B."/>
            <person name="Drula E."/>
            <person name="Hughes K.W."/>
            <person name="Mata J.L."/>
            <person name="Ishikawa N.K."/>
            <person name="Vargas-Isla R."/>
            <person name="Ushijima S."/>
            <person name="Smith C.A."/>
            <person name="Ahrendt S."/>
            <person name="Andreopoulos W."/>
            <person name="He G."/>
            <person name="Labutti K."/>
            <person name="Lipzen A."/>
            <person name="Ng V."/>
            <person name="Sandor L."/>
            <person name="Barry K."/>
            <person name="Martinez A.T."/>
            <person name="Xiao Y."/>
            <person name="Gibbons J.G."/>
            <person name="Terashima K."/>
            <person name="Hibbett D.S."/>
            <person name="Grigoriev I.V."/>
        </authorList>
    </citation>
    <scope>NUCLEOTIDE SEQUENCE</scope>
    <source>
        <strain evidence="3">TFB10827</strain>
    </source>
</reference>
<feature type="region of interest" description="Disordered" evidence="1">
    <location>
        <begin position="577"/>
        <end position="1141"/>
    </location>
</feature>
<evidence type="ECO:0008006" key="5">
    <source>
        <dbReference type="Google" id="ProtNLM"/>
    </source>
</evidence>
<feature type="compositionally biased region" description="Basic and acidic residues" evidence="1">
    <location>
        <begin position="1130"/>
        <end position="1141"/>
    </location>
</feature>
<protein>
    <recommendedName>
        <fullName evidence="5">Proteophosphoglycan ppg4</fullName>
    </recommendedName>
</protein>
<gene>
    <name evidence="3" type="ORF">F5050DRAFT_1578202</name>
</gene>
<keyword evidence="4" id="KW-1185">Reference proteome</keyword>
<evidence type="ECO:0000256" key="1">
    <source>
        <dbReference type="SAM" id="MobiDB-lite"/>
    </source>
</evidence>
<keyword evidence="2" id="KW-0812">Transmembrane</keyword>
<feature type="compositionally biased region" description="Basic and acidic residues" evidence="1">
    <location>
        <begin position="1003"/>
        <end position="1013"/>
    </location>
</feature>
<feature type="transmembrane region" description="Helical" evidence="2">
    <location>
        <begin position="261"/>
        <end position="280"/>
    </location>
</feature>
<feature type="compositionally biased region" description="Low complexity" evidence="1">
    <location>
        <begin position="765"/>
        <end position="775"/>
    </location>
</feature>
<feature type="region of interest" description="Disordered" evidence="1">
    <location>
        <begin position="1"/>
        <end position="97"/>
    </location>
</feature>
<name>A0ABQ8Q535_9AGAR</name>
<feature type="compositionally biased region" description="Basic and acidic residues" evidence="1">
    <location>
        <begin position="818"/>
        <end position="834"/>
    </location>
</feature>
<feature type="transmembrane region" description="Helical" evidence="2">
    <location>
        <begin position="369"/>
        <end position="394"/>
    </location>
</feature>
<feature type="transmembrane region" description="Helical" evidence="2">
    <location>
        <begin position="175"/>
        <end position="203"/>
    </location>
</feature>
<accession>A0ABQ8Q535</accession>
<feature type="compositionally biased region" description="Polar residues" evidence="1">
    <location>
        <begin position="1014"/>
        <end position="1039"/>
    </location>
</feature>
<feature type="compositionally biased region" description="Polar residues" evidence="1">
    <location>
        <begin position="684"/>
        <end position="717"/>
    </location>
</feature>
<feature type="compositionally biased region" description="Basic residues" evidence="1">
    <location>
        <begin position="873"/>
        <end position="887"/>
    </location>
</feature>
<feature type="compositionally biased region" description="Basic and acidic residues" evidence="1">
    <location>
        <begin position="787"/>
        <end position="796"/>
    </location>
</feature>
<feature type="transmembrane region" description="Helical" evidence="2">
    <location>
        <begin position="326"/>
        <end position="348"/>
    </location>
</feature>
<dbReference type="Proteomes" id="UP001163828">
    <property type="component" value="Unassembled WGS sequence"/>
</dbReference>
<keyword evidence="2" id="KW-0472">Membrane</keyword>
<feature type="compositionally biased region" description="Polar residues" evidence="1">
    <location>
        <begin position="932"/>
        <end position="947"/>
    </location>
</feature>
<feature type="transmembrane region" description="Helical" evidence="2">
    <location>
        <begin position="223"/>
        <end position="249"/>
    </location>
</feature>
<evidence type="ECO:0000313" key="4">
    <source>
        <dbReference type="Proteomes" id="UP001163828"/>
    </source>
</evidence>
<feature type="compositionally biased region" description="Acidic residues" evidence="1">
    <location>
        <begin position="615"/>
        <end position="638"/>
    </location>
</feature>
<keyword evidence="2" id="KW-1133">Transmembrane helix</keyword>
<feature type="compositionally biased region" description="Low complexity" evidence="1">
    <location>
        <begin position="646"/>
        <end position="666"/>
    </location>
</feature>
<evidence type="ECO:0000313" key="3">
    <source>
        <dbReference type="EMBL" id="KAJ3993166.1"/>
    </source>
</evidence>
<evidence type="ECO:0000256" key="2">
    <source>
        <dbReference type="SAM" id="Phobius"/>
    </source>
</evidence>
<feature type="compositionally biased region" description="Low complexity" evidence="1">
    <location>
        <begin position="897"/>
        <end position="931"/>
    </location>
</feature>
<feature type="region of interest" description="Disordered" evidence="1">
    <location>
        <begin position="106"/>
        <end position="125"/>
    </location>
</feature>
<sequence length="1141" mass="124262">MFLFSRSRSRSRQPTPEHNGHSTGDAESPVDNGDSSERPVSHSPAGMSRDSEGYPTWLPKRPPPPAPASTFASSVGGHDPVPAPTPSPMPGGRRPTPRSVRIVSLEQREAEKAREPTDHTRVPSNHRVWSRATGSAFTPTAFSPDPYLPKLPAPRFRSRGVNFDLMCNPSLKSKLYFYISYVLLFAHIPLQTFFDFNAVFILIEVSKYPNPKAPGVPGSGKNWALGAAAYIACWLVWILVVCIVYELVYSFIRRWRTKRPAIYPIYLSSPAFTFASLTSYSNFCFLQHLRYSAFFGEHGGIRDGLTETFWFYSQNLPTVALLLPRAGLSLALLFSFSSGNTSIAGAGISPRDATFFRDDGALTDYARGVLIANAAWTAWKILVLFASWVGLWIVSGQGCAGLCGPRYRWEEEDAEKTITSIYSVDDLSESEQPLPWLWKENTRMRILDAYDFCCVTARPLSGRWGHHKKLSDMSDLLGTAYPLPMPESPGGFEGMDRLMAAVGLPSESLIQQPRRGILSDELFKQPEAGPSAIRGRYEGPADLAAIIPKVVQRTSKEKNVPLPSAPLMKLPYPFATSGAQVSSDDDKIPFPPSPSVLSFKESSSGTKSRSKDNGTTEEEEEEEEEEEVVEGDEEEEEVASGAQTTSEDPSSSSGSGRASNSMSSLGHPVSSRYPFQFRHPTRGASYSSGVPSHATPPSNGHSIASRFSQNTRSTGNRESIDSHSPRSHYTSGSDAASPISMSGLPMPPRHPQQYQGRGRARAGTVPVPSVQSSPSIDFPRRARVRGRTSDPYHTSEPEPALWSSDLEHEDDLEDDSRIEDLRIEDSIMDSRIEDSIMEQPEPEGSQEAAEGEDVVGLLSPSGVPSPRTSFSALRHRASTLSSHHHRSSGAGSGSGSRSGSNSRTNSNSGSSSGSRSRAGSMSVVMSVRSRAQSLMQNVSSASRSSLELVQDAMRSRANSSMARLEEDSPYYSDRTHSRSASGSDGLMSSQENYTFGQRLPFRAHREQAEEEARNTQSFSPPSQTTDPELREMQSNQSLAAPSLFAPSEAAPPSLHLSESTMHQELRNEPSGLMIPGAQRPTGLETLSEQSSPPDISTAAASFVTAPVTVEGSTTDESGRTPSSWGGITHMVDRSDGTWRPA</sequence>